<evidence type="ECO:0000313" key="1">
    <source>
        <dbReference type="EMBL" id="VDM40843.1"/>
    </source>
</evidence>
<sequence length="284" mass="31374">MAGGGRSCDGSEEVPCIAQYPVRPRRKAQRFCCYSCTRCDHAADLSIFVAAGVWGTTMPKGSAFSLVLLFEVIEVKQEYAVLCWRDAPDQLIQACQDAIVLSQRHSEYIPMRSVLKTGDVVSVRVQLTHPHAEVRWTALPDSLCVIKHTVIYEGVSKFLEGDENGSQEGDVSSYWPRVFSGDQMRFRAISLPDGSWRAVKVAHLFADDISDWKFPNSKGHTTTAVLVGIELPSFAKGLDGLVVTAVNNLFTRQNEHHSASGHFCFHIRLSVCANVCPCIFPEGP</sequence>
<dbReference type="WBParaSite" id="TCNE_0000952201-mRNA-1">
    <property type="protein sequence ID" value="TCNE_0000952201-mRNA-1"/>
    <property type="gene ID" value="TCNE_0000952201"/>
</dbReference>
<name>A0A183UM02_TOXCA</name>
<reference evidence="1 2" key="2">
    <citation type="submission" date="2018-11" db="EMBL/GenBank/DDBJ databases">
        <authorList>
            <consortium name="Pathogen Informatics"/>
        </authorList>
    </citation>
    <scope>NUCLEOTIDE SEQUENCE [LARGE SCALE GENOMIC DNA]</scope>
</reference>
<keyword evidence="2" id="KW-1185">Reference proteome</keyword>
<dbReference type="AlphaFoldDB" id="A0A183UM02"/>
<gene>
    <name evidence="1" type="ORF">TCNE_LOCUS9522</name>
</gene>
<proteinExistence type="predicted"/>
<reference evidence="3" key="1">
    <citation type="submission" date="2016-06" db="UniProtKB">
        <authorList>
            <consortium name="WormBaseParasite"/>
        </authorList>
    </citation>
    <scope>IDENTIFICATION</scope>
</reference>
<dbReference type="Proteomes" id="UP000050794">
    <property type="component" value="Unassembled WGS sequence"/>
</dbReference>
<evidence type="ECO:0000313" key="3">
    <source>
        <dbReference type="WBParaSite" id="TCNE_0000952201-mRNA-1"/>
    </source>
</evidence>
<organism evidence="2 3">
    <name type="scientific">Toxocara canis</name>
    <name type="common">Canine roundworm</name>
    <dbReference type="NCBI Taxonomy" id="6265"/>
    <lineage>
        <taxon>Eukaryota</taxon>
        <taxon>Metazoa</taxon>
        <taxon>Ecdysozoa</taxon>
        <taxon>Nematoda</taxon>
        <taxon>Chromadorea</taxon>
        <taxon>Rhabditida</taxon>
        <taxon>Spirurina</taxon>
        <taxon>Ascaridomorpha</taxon>
        <taxon>Ascaridoidea</taxon>
        <taxon>Toxocaridae</taxon>
        <taxon>Toxocara</taxon>
    </lineage>
</organism>
<accession>A0A183UM02</accession>
<protein>
    <submittedName>
        <fullName evidence="3">SHR-BD domain-containing protein</fullName>
    </submittedName>
</protein>
<evidence type="ECO:0000313" key="2">
    <source>
        <dbReference type="Proteomes" id="UP000050794"/>
    </source>
</evidence>
<dbReference type="EMBL" id="UYWY01020200">
    <property type="protein sequence ID" value="VDM40843.1"/>
    <property type="molecule type" value="Genomic_DNA"/>
</dbReference>